<evidence type="ECO:0000313" key="6">
    <source>
        <dbReference type="EMBL" id="RXH84367.1"/>
    </source>
</evidence>
<dbReference type="Gramene" id="mRNA:MD11G0252500">
    <property type="protein sequence ID" value="CDS:MD11G0252500.1"/>
    <property type="gene ID" value="MD11G0252500"/>
</dbReference>
<comment type="similarity">
    <text evidence="3">Belongs to the PMEI family.</text>
</comment>
<dbReference type="Proteomes" id="UP000290289">
    <property type="component" value="Chromosome 11"/>
</dbReference>
<feature type="chain" id="PRO_5019787221" description="Pectinesterase inhibitor domain-containing protein" evidence="4">
    <location>
        <begin position="18"/>
        <end position="197"/>
    </location>
</feature>
<proteinExistence type="inferred from homology"/>
<gene>
    <name evidence="6" type="ORF">DVH24_027266</name>
</gene>
<evidence type="ECO:0000256" key="2">
    <source>
        <dbReference type="ARBA" id="ARBA00023157"/>
    </source>
</evidence>
<keyword evidence="2" id="KW-1015">Disulfide bond</keyword>
<dbReference type="EMBL" id="RDQH01000337">
    <property type="protein sequence ID" value="RXH84367.1"/>
    <property type="molecule type" value="Genomic_DNA"/>
</dbReference>
<dbReference type="STRING" id="3750.A0A498IQM6"/>
<dbReference type="Pfam" id="PF04043">
    <property type="entry name" value="PMEI"/>
    <property type="match status" value="1"/>
</dbReference>
<dbReference type="PANTHER" id="PTHR35357">
    <property type="entry name" value="OS02G0537100 PROTEIN"/>
    <property type="match status" value="1"/>
</dbReference>
<feature type="domain" description="Pectinesterase inhibitor" evidence="5">
    <location>
        <begin position="44"/>
        <end position="189"/>
    </location>
</feature>
<dbReference type="AlphaFoldDB" id="A0A498IQM6"/>
<keyword evidence="7" id="KW-1185">Reference proteome</keyword>
<dbReference type="GO" id="GO:0004857">
    <property type="term" value="F:enzyme inhibitor activity"/>
    <property type="evidence" value="ECO:0007669"/>
    <property type="project" value="InterPro"/>
</dbReference>
<dbReference type="SMART" id="SM00856">
    <property type="entry name" value="PMEI"/>
    <property type="match status" value="1"/>
</dbReference>
<accession>A0A498IQM6</accession>
<comment type="caution">
    <text evidence="6">The sequence shown here is derived from an EMBL/GenBank/DDBJ whole genome shotgun (WGS) entry which is preliminary data.</text>
</comment>
<evidence type="ECO:0000256" key="1">
    <source>
        <dbReference type="ARBA" id="ARBA00022729"/>
    </source>
</evidence>
<evidence type="ECO:0000313" key="7">
    <source>
        <dbReference type="Proteomes" id="UP000290289"/>
    </source>
</evidence>
<reference evidence="6 7" key="1">
    <citation type="submission" date="2018-10" db="EMBL/GenBank/DDBJ databases">
        <title>A high-quality apple genome assembly.</title>
        <authorList>
            <person name="Hu J."/>
        </authorList>
    </citation>
    <scope>NUCLEOTIDE SEQUENCE [LARGE SCALE GENOMIC DNA]</scope>
    <source>
        <strain evidence="7">cv. HFTH1</strain>
        <tissue evidence="6">Young leaf</tissue>
    </source>
</reference>
<dbReference type="Gene3D" id="1.20.140.40">
    <property type="entry name" value="Invertase/pectin methylesterase inhibitor family protein"/>
    <property type="match status" value="1"/>
</dbReference>
<keyword evidence="1 4" id="KW-0732">Signal</keyword>
<protein>
    <recommendedName>
        <fullName evidence="5">Pectinesterase inhibitor domain-containing protein</fullName>
    </recommendedName>
</protein>
<dbReference type="PANTHER" id="PTHR35357:SF8">
    <property type="entry name" value="OS01G0111000 PROTEIN"/>
    <property type="match status" value="1"/>
</dbReference>
<dbReference type="SUPFAM" id="SSF101148">
    <property type="entry name" value="Plant invertase/pectin methylesterase inhibitor"/>
    <property type="match status" value="1"/>
</dbReference>
<feature type="signal peptide" evidence="4">
    <location>
        <begin position="1"/>
        <end position="17"/>
    </location>
</feature>
<dbReference type="NCBIfam" id="TIGR01614">
    <property type="entry name" value="PME_inhib"/>
    <property type="match status" value="1"/>
</dbReference>
<dbReference type="InterPro" id="IPR035513">
    <property type="entry name" value="Invertase/methylesterase_inhib"/>
</dbReference>
<name>A0A498IQM6_MALDO</name>
<sequence>MRPIAAAFFFLSTLCAAKFLVVAGNGQAQGVSQGSNTAAAAGEVNMKLLEQACQHSPRKDLCIETLEKDPNSKGADLTGLAFVAIRLAAAMASDVDEHMRSLLIHNATTLDPTIQQGLADCIEHYSDANEQLDDCVEAISTHNLEEVELWVNVAISDADLCDSSLGGEKSVIKAKNEAFRLLCNNILSIVKVLPAHK</sequence>
<dbReference type="InterPro" id="IPR006501">
    <property type="entry name" value="Pectinesterase_inhib_dom"/>
</dbReference>
<evidence type="ECO:0000256" key="4">
    <source>
        <dbReference type="SAM" id="SignalP"/>
    </source>
</evidence>
<dbReference type="SMR" id="A0A498IQM6"/>
<evidence type="ECO:0000259" key="5">
    <source>
        <dbReference type="SMART" id="SM00856"/>
    </source>
</evidence>
<evidence type="ECO:0000256" key="3">
    <source>
        <dbReference type="ARBA" id="ARBA00038471"/>
    </source>
</evidence>
<organism evidence="6 7">
    <name type="scientific">Malus domestica</name>
    <name type="common">Apple</name>
    <name type="synonym">Pyrus malus</name>
    <dbReference type="NCBI Taxonomy" id="3750"/>
    <lineage>
        <taxon>Eukaryota</taxon>
        <taxon>Viridiplantae</taxon>
        <taxon>Streptophyta</taxon>
        <taxon>Embryophyta</taxon>
        <taxon>Tracheophyta</taxon>
        <taxon>Spermatophyta</taxon>
        <taxon>Magnoliopsida</taxon>
        <taxon>eudicotyledons</taxon>
        <taxon>Gunneridae</taxon>
        <taxon>Pentapetalae</taxon>
        <taxon>rosids</taxon>
        <taxon>fabids</taxon>
        <taxon>Rosales</taxon>
        <taxon>Rosaceae</taxon>
        <taxon>Amygdaloideae</taxon>
        <taxon>Maleae</taxon>
        <taxon>Malus</taxon>
    </lineage>
</organism>
<dbReference type="OrthoDB" id="841681at2759"/>